<sequence>MTTPEPEALEGNVTAGPGGAMTAEVGVITGDLTIRTHRQAGGLVDVTVQHTGADEWYTLIGSPTAAPDGALTGFHTTVLAAAARGGGAEVPR</sequence>
<evidence type="ECO:0000313" key="3">
    <source>
        <dbReference type="Proteomes" id="UP000315226"/>
    </source>
</evidence>
<organism evidence="2 3">
    <name type="scientific">Streptomyces gardneri</name>
    <dbReference type="NCBI Taxonomy" id="66892"/>
    <lineage>
        <taxon>Bacteria</taxon>
        <taxon>Bacillati</taxon>
        <taxon>Actinomycetota</taxon>
        <taxon>Actinomycetes</taxon>
        <taxon>Kitasatosporales</taxon>
        <taxon>Streptomycetaceae</taxon>
        <taxon>Streptomyces</taxon>
    </lineage>
</organism>
<dbReference type="AlphaFoldDB" id="A0A4Y3RQ84"/>
<evidence type="ECO:0000313" key="2">
    <source>
        <dbReference type="EMBL" id="GEB60061.1"/>
    </source>
</evidence>
<proteinExistence type="predicted"/>
<dbReference type="OrthoDB" id="2895671at2"/>
<protein>
    <submittedName>
        <fullName evidence="2">Uncharacterized protein</fullName>
    </submittedName>
</protein>
<accession>A0A4Y3RQ84</accession>
<feature type="region of interest" description="Disordered" evidence="1">
    <location>
        <begin position="1"/>
        <end position="20"/>
    </location>
</feature>
<reference evidence="2 3" key="1">
    <citation type="submission" date="2019-06" db="EMBL/GenBank/DDBJ databases">
        <title>Whole genome shotgun sequence of Streptomyces gardneri NBRC 12865.</title>
        <authorList>
            <person name="Hosoyama A."/>
            <person name="Uohara A."/>
            <person name="Ohji S."/>
            <person name="Ichikawa N."/>
        </authorList>
    </citation>
    <scope>NUCLEOTIDE SEQUENCE [LARGE SCALE GENOMIC DNA]</scope>
    <source>
        <strain evidence="2 3">NBRC 12865</strain>
    </source>
</reference>
<gene>
    <name evidence="2" type="ORF">SGA01_56660</name>
</gene>
<dbReference type="Proteomes" id="UP000315226">
    <property type="component" value="Unassembled WGS sequence"/>
</dbReference>
<dbReference type="RefSeq" id="WP_141299595.1">
    <property type="nucleotide sequence ID" value="NZ_BJMN01000039.1"/>
</dbReference>
<comment type="caution">
    <text evidence="2">The sequence shown here is derived from an EMBL/GenBank/DDBJ whole genome shotgun (WGS) entry which is preliminary data.</text>
</comment>
<name>A0A4Y3RQ84_9ACTN</name>
<evidence type="ECO:0000256" key="1">
    <source>
        <dbReference type="SAM" id="MobiDB-lite"/>
    </source>
</evidence>
<keyword evidence="3" id="KW-1185">Reference proteome</keyword>
<dbReference type="EMBL" id="BJMN01000039">
    <property type="protein sequence ID" value="GEB60061.1"/>
    <property type="molecule type" value="Genomic_DNA"/>
</dbReference>